<evidence type="ECO:0000256" key="4">
    <source>
        <dbReference type="ARBA" id="ARBA00022843"/>
    </source>
</evidence>
<comment type="function">
    <text evidence="8">Regulates cellular senescence through inhibition of PTEN translation. Acts as a pro-apoptotic regulator in response to DNA damage.</text>
</comment>
<evidence type="ECO:0000313" key="12">
    <source>
        <dbReference type="EMBL" id="KIO02782.1"/>
    </source>
</evidence>
<dbReference type="Proteomes" id="UP000054217">
    <property type="component" value="Unassembled WGS sequence"/>
</dbReference>
<dbReference type="SUPFAM" id="SSF56808">
    <property type="entry name" value="Ribosomal protein L1"/>
    <property type="match status" value="1"/>
</dbReference>
<dbReference type="OrthoDB" id="10251727at2759"/>
<dbReference type="InterPro" id="IPR016095">
    <property type="entry name" value="Ribosomal_uL1_3-a/b-sand"/>
</dbReference>
<feature type="non-terminal residue" evidence="12">
    <location>
        <position position="1"/>
    </location>
</feature>
<feature type="compositionally biased region" description="Basic and acidic residues" evidence="11">
    <location>
        <begin position="369"/>
        <end position="381"/>
    </location>
</feature>
<evidence type="ECO:0000256" key="8">
    <source>
        <dbReference type="ARBA" id="ARBA00054167"/>
    </source>
</evidence>
<organism evidence="12 13">
    <name type="scientific">Pisolithus tinctorius Marx 270</name>
    <dbReference type="NCBI Taxonomy" id="870435"/>
    <lineage>
        <taxon>Eukaryota</taxon>
        <taxon>Fungi</taxon>
        <taxon>Dikarya</taxon>
        <taxon>Basidiomycota</taxon>
        <taxon>Agaricomycotina</taxon>
        <taxon>Agaricomycetes</taxon>
        <taxon>Agaricomycetidae</taxon>
        <taxon>Boletales</taxon>
        <taxon>Sclerodermatineae</taxon>
        <taxon>Pisolithaceae</taxon>
        <taxon>Pisolithus</taxon>
    </lineage>
</organism>
<reference evidence="13" key="2">
    <citation type="submission" date="2015-01" db="EMBL/GenBank/DDBJ databases">
        <title>Evolutionary Origins and Diversification of the Mycorrhizal Mutualists.</title>
        <authorList>
            <consortium name="DOE Joint Genome Institute"/>
            <consortium name="Mycorrhizal Genomics Consortium"/>
            <person name="Kohler A."/>
            <person name="Kuo A."/>
            <person name="Nagy L.G."/>
            <person name="Floudas D."/>
            <person name="Copeland A."/>
            <person name="Barry K.W."/>
            <person name="Cichocki N."/>
            <person name="Veneault-Fourrey C."/>
            <person name="LaButti K."/>
            <person name="Lindquist E.A."/>
            <person name="Lipzen A."/>
            <person name="Lundell T."/>
            <person name="Morin E."/>
            <person name="Murat C."/>
            <person name="Riley R."/>
            <person name="Ohm R."/>
            <person name="Sun H."/>
            <person name="Tunlid A."/>
            <person name="Henrissat B."/>
            <person name="Grigoriev I.V."/>
            <person name="Hibbett D.S."/>
            <person name="Martin F."/>
        </authorList>
    </citation>
    <scope>NUCLEOTIDE SEQUENCE [LARGE SCALE GENOMIC DNA]</scope>
    <source>
        <strain evidence="13">Marx 270</strain>
    </source>
</reference>
<keyword evidence="7" id="KW-0539">Nucleus</keyword>
<name>A0A0C3JZG2_PISTI</name>
<dbReference type="HOGENOM" id="CLU_026457_4_3_1"/>
<dbReference type="FunFam" id="3.40.50.790:FF:000004">
    <property type="entry name" value="Ribosomal L1 domain-containing 1-like 1"/>
    <property type="match status" value="1"/>
</dbReference>
<dbReference type="Pfam" id="PF00687">
    <property type="entry name" value="Ribosomal_L1"/>
    <property type="match status" value="1"/>
</dbReference>
<evidence type="ECO:0000256" key="11">
    <source>
        <dbReference type="SAM" id="MobiDB-lite"/>
    </source>
</evidence>
<evidence type="ECO:0000256" key="2">
    <source>
        <dbReference type="ARBA" id="ARBA00022499"/>
    </source>
</evidence>
<keyword evidence="5" id="KW-0007">Acetylation</keyword>
<dbReference type="EMBL" id="KN831980">
    <property type="protein sequence ID" value="KIO02782.1"/>
    <property type="molecule type" value="Genomic_DNA"/>
</dbReference>
<keyword evidence="6" id="KW-0175">Coiled coil</keyword>
<feature type="compositionally biased region" description="Polar residues" evidence="11">
    <location>
        <begin position="484"/>
        <end position="493"/>
    </location>
</feature>
<evidence type="ECO:0000256" key="5">
    <source>
        <dbReference type="ARBA" id="ARBA00022990"/>
    </source>
</evidence>
<feature type="compositionally biased region" description="Acidic residues" evidence="11">
    <location>
        <begin position="259"/>
        <end position="285"/>
    </location>
</feature>
<evidence type="ECO:0000256" key="7">
    <source>
        <dbReference type="ARBA" id="ARBA00023242"/>
    </source>
</evidence>
<feature type="compositionally biased region" description="Basic and acidic residues" evidence="11">
    <location>
        <begin position="505"/>
        <end position="524"/>
    </location>
</feature>
<keyword evidence="4" id="KW-0832">Ubl conjugation</keyword>
<proteinExistence type="inferred from homology"/>
<keyword evidence="2" id="KW-1017">Isopeptide bond</keyword>
<dbReference type="InParanoid" id="A0A0C3JZG2"/>
<comment type="similarity">
    <text evidence="9">Belongs to the universal ribosomal protein uL1 family. Highly divergent.</text>
</comment>
<keyword evidence="3" id="KW-0597">Phosphoprotein</keyword>
<dbReference type="AlphaFoldDB" id="A0A0C3JZG2"/>
<evidence type="ECO:0000256" key="3">
    <source>
        <dbReference type="ARBA" id="ARBA00022553"/>
    </source>
</evidence>
<dbReference type="GO" id="GO:0005730">
    <property type="term" value="C:nucleolus"/>
    <property type="evidence" value="ECO:0007669"/>
    <property type="project" value="UniProtKB-SubCell"/>
</dbReference>
<dbReference type="CDD" id="cd00403">
    <property type="entry name" value="Ribosomal_L1"/>
    <property type="match status" value="1"/>
</dbReference>
<accession>A0A0C3JZG2</accession>
<dbReference type="STRING" id="870435.A0A0C3JZG2"/>
<keyword evidence="13" id="KW-1185">Reference proteome</keyword>
<evidence type="ECO:0000256" key="1">
    <source>
        <dbReference type="ARBA" id="ARBA00004604"/>
    </source>
</evidence>
<protein>
    <recommendedName>
        <fullName evidence="10">Ribosomal L1 domain-containing protein 1</fullName>
    </recommendedName>
</protein>
<comment type="subcellular location">
    <subcellularLocation>
        <location evidence="1">Nucleus</location>
        <location evidence="1">Nucleolus</location>
    </subcellularLocation>
</comment>
<evidence type="ECO:0000313" key="13">
    <source>
        <dbReference type="Proteomes" id="UP000054217"/>
    </source>
</evidence>
<feature type="region of interest" description="Disordered" evidence="11">
    <location>
        <begin position="258"/>
        <end position="544"/>
    </location>
</feature>
<evidence type="ECO:0000256" key="10">
    <source>
        <dbReference type="ARBA" id="ARBA00070787"/>
    </source>
</evidence>
<sequence length="544" mass="60377">MAKTELIDDHVSLKQCKRAVTALHDYATKKEKEREETELLPGKEQHVWLQITVKKMQPTQKVKPIRIPLKYTLVDPRTSAVCLITKDPQREYKDLLQQHDIKFISRVVGIEKLKGKFKAFEARRLLLKENALFLADDRVIPLLPRLLGSKWFDAKKQPIPVNLKRKDLKTELERAIESSYMHQNKGTCTSVKVGVLSQTPKQVLANIQAALPAITSHIKGGWDNIQCLHIKTNSSVSLPIWSCELSDEVGGRWAGLTMDESEEEDGSTDEGESEDEDEMSVDEAEIPSRSPTPPPPKKVHKKSSFSTAAPAAEGQPPKKKGTQSAPSAATPVATDQPPKKKEKPTKTSGDRKERSNKPSPPPPATTSNQEEKKNKRTDKTEKKKKKKVKNRRRKKPKKDALRKKKAEDSPPAPPAAEQQPKKKEKPAKTAGDATEQSNKPSTHSPVAAVGPEEVKTTENADVVEKKEKVVKGRKSKEKPPKTAGDQTEQSNRPSSPPPVATISQKEVKSKRSADVGEKKKEKVVKGRTTKTPKDTLLGKKVGKS</sequence>
<dbReference type="Gene3D" id="3.40.50.790">
    <property type="match status" value="1"/>
</dbReference>
<feature type="compositionally biased region" description="Polar residues" evidence="11">
    <location>
        <begin position="434"/>
        <end position="444"/>
    </location>
</feature>
<evidence type="ECO:0000256" key="6">
    <source>
        <dbReference type="ARBA" id="ARBA00023054"/>
    </source>
</evidence>
<evidence type="ECO:0000256" key="9">
    <source>
        <dbReference type="ARBA" id="ARBA00061550"/>
    </source>
</evidence>
<gene>
    <name evidence="12" type="ORF">M404DRAFT_1002010</name>
</gene>
<dbReference type="InterPro" id="IPR023674">
    <property type="entry name" value="Ribosomal_uL1-like"/>
</dbReference>
<reference evidence="12 13" key="1">
    <citation type="submission" date="2014-04" db="EMBL/GenBank/DDBJ databases">
        <authorList>
            <consortium name="DOE Joint Genome Institute"/>
            <person name="Kuo A."/>
            <person name="Kohler A."/>
            <person name="Costa M.D."/>
            <person name="Nagy L.G."/>
            <person name="Floudas D."/>
            <person name="Copeland A."/>
            <person name="Barry K.W."/>
            <person name="Cichocki N."/>
            <person name="Veneault-Fourrey C."/>
            <person name="LaButti K."/>
            <person name="Lindquist E.A."/>
            <person name="Lipzen A."/>
            <person name="Lundell T."/>
            <person name="Morin E."/>
            <person name="Murat C."/>
            <person name="Sun H."/>
            <person name="Tunlid A."/>
            <person name="Henrissat B."/>
            <person name="Grigoriev I.V."/>
            <person name="Hibbett D.S."/>
            <person name="Martin F."/>
            <person name="Nordberg H.P."/>
            <person name="Cantor M.N."/>
            <person name="Hua S.X."/>
        </authorList>
    </citation>
    <scope>NUCLEOTIDE SEQUENCE [LARGE SCALE GENOMIC DNA]</scope>
    <source>
        <strain evidence="12 13">Marx 270</strain>
    </source>
</reference>
<dbReference type="InterPro" id="IPR028364">
    <property type="entry name" value="Ribosomal_uL1/biogenesis"/>
</dbReference>
<feature type="compositionally biased region" description="Basic and acidic residues" evidence="11">
    <location>
        <begin position="452"/>
        <end position="470"/>
    </location>
</feature>
<feature type="compositionally biased region" description="Basic and acidic residues" evidence="11">
    <location>
        <begin position="344"/>
        <end position="356"/>
    </location>
</feature>
<feature type="compositionally biased region" description="Basic residues" evidence="11">
    <location>
        <begin position="382"/>
        <end position="404"/>
    </location>
</feature>